<dbReference type="GO" id="GO:0009098">
    <property type="term" value="P:L-leucine biosynthetic process"/>
    <property type="evidence" value="ECO:0007669"/>
    <property type="project" value="UniProtKB-UniPathway"/>
</dbReference>
<dbReference type="EMBL" id="JXYS01000019">
    <property type="protein sequence ID" value="KJF18289.1"/>
    <property type="molecule type" value="Genomic_DNA"/>
</dbReference>
<evidence type="ECO:0000256" key="10">
    <source>
        <dbReference type="ARBA" id="ARBA00048798"/>
    </source>
</evidence>
<comment type="pathway">
    <text evidence="2 12">Amino-acid biosynthesis; L-isoleucine biosynthesis; L-isoleucine from 2-oxobutanoate: step 4/4.</text>
</comment>
<comment type="cofactor">
    <cofactor evidence="1 12">
        <name>pyridoxal 5'-phosphate</name>
        <dbReference type="ChEBI" id="CHEBI:597326"/>
    </cofactor>
</comment>
<keyword evidence="12" id="KW-0028">Amino-acid biosynthesis</keyword>
<comment type="caution">
    <text evidence="13">The sequence shown here is derived from an EMBL/GenBank/DDBJ whole genome shotgun (WGS) entry which is preliminary data.</text>
</comment>
<dbReference type="PANTHER" id="PTHR42743:SF11">
    <property type="entry name" value="AMINODEOXYCHORISMATE LYASE"/>
    <property type="match status" value="1"/>
</dbReference>
<dbReference type="InterPro" id="IPR005785">
    <property type="entry name" value="B_amino_transI"/>
</dbReference>
<dbReference type="InterPro" id="IPR036038">
    <property type="entry name" value="Aminotransferase-like"/>
</dbReference>
<dbReference type="FunFam" id="3.20.10.10:FF:000002">
    <property type="entry name" value="D-alanine aminotransferase"/>
    <property type="match status" value="1"/>
</dbReference>
<evidence type="ECO:0000256" key="11">
    <source>
        <dbReference type="ARBA" id="ARBA00049229"/>
    </source>
</evidence>
<dbReference type="Gene3D" id="3.30.470.10">
    <property type="match status" value="1"/>
</dbReference>
<comment type="catalytic activity">
    <reaction evidence="10 12">
        <text>L-isoleucine + 2-oxoglutarate = (S)-3-methyl-2-oxopentanoate + L-glutamate</text>
        <dbReference type="Rhea" id="RHEA:24801"/>
        <dbReference type="ChEBI" id="CHEBI:16810"/>
        <dbReference type="ChEBI" id="CHEBI:29985"/>
        <dbReference type="ChEBI" id="CHEBI:35146"/>
        <dbReference type="ChEBI" id="CHEBI:58045"/>
        <dbReference type="EC" id="2.6.1.42"/>
    </reaction>
</comment>
<dbReference type="InterPro" id="IPR043132">
    <property type="entry name" value="BCAT-like_C"/>
</dbReference>
<dbReference type="GO" id="GO:0009099">
    <property type="term" value="P:L-valine biosynthetic process"/>
    <property type="evidence" value="ECO:0007669"/>
    <property type="project" value="UniProtKB-UniPathway"/>
</dbReference>
<comment type="pathway">
    <text evidence="4 12">Amino-acid biosynthesis; L-leucine biosynthesis; L-leucine from 3-methyl-2-oxobutanoate: step 4/4.</text>
</comment>
<gene>
    <name evidence="13" type="primary">ilvE2</name>
    <name evidence="12" type="synonym">ilvE</name>
    <name evidence="13" type="ORF">AXFE_08240</name>
</gene>
<evidence type="ECO:0000256" key="5">
    <source>
        <dbReference type="ARBA" id="ARBA00009320"/>
    </source>
</evidence>
<evidence type="ECO:0000313" key="14">
    <source>
        <dbReference type="Proteomes" id="UP000032360"/>
    </source>
</evidence>
<dbReference type="RefSeq" id="WP_052604588.1">
    <property type="nucleotide sequence ID" value="NZ_JXYS01000019.1"/>
</dbReference>
<dbReference type="CDD" id="cd00449">
    <property type="entry name" value="PLPDE_IV"/>
    <property type="match status" value="1"/>
</dbReference>
<evidence type="ECO:0000256" key="2">
    <source>
        <dbReference type="ARBA" id="ARBA00004824"/>
    </source>
</evidence>
<comment type="similarity">
    <text evidence="5 12">Belongs to the class-IV pyridoxal-phosphate-dependent aminotransferase family.</text>
</comment>
<dbReference type="UniPathway" id="UPA00049">
    <property type="reaction ID" value="UER00062"/>
</dbReference>
<name>A0A0D8HK79_9ACTN</name>
<keyword evidence="7 12" id="KW-0808">Transferase</keyword>
<evidence type="ECO:0000256" key="6">
    <source>
        <dbReference type="ARBA" id="ARBA00022576"/>
    </source>
</evidence>
<evidence type="ECO:0000256" key="3">
    <source>
        <dbReference type="ARBA" id="ARBA00004931"/>
    </source>
</evidence>
<comment type="catalytic activity">
    <reaction evidence="9 12">
        <text>L-valine + 2-oxoglutarate = 3-methyl-2-oxobutanoate + L-glutamate</text>
        <dbReference type="Rhea" id="RHEA:24813"/>
        <dbReference type="ChEBI" id="CHEBI:11851"/>
        <dbReference type="ChEBI" id="CHEBI:16810"/>
        <dbReference type="ChEBI" id="CHEBI:29985"/>
        <dbReference type="ChEBI" id="CHEBI:57762"/>
        <dbReference type="EC" id="2.6.1.42"/>
    </reaction>
</comment>
<evidence type="ECO:0000256" key="7">
    <source>
        <dbReference type="ARBA" id="ARBA00022679"/>
    </source>
</evidence>
<keyword evidence="6 12" id="KW-0032">Aminotransferase</keyword>
<comment type="catalytic activity">
    <reaction evidence="11 12">
        <text>L-leucine + 2-oxoglutarate = 4-methyl-2-oxopentanoate + L-glutamate</text>
        <dbReference type="Rhea" id="RHEA:18321"/>
        <dbReference type="ChEBI" id="CHEBI:16810"/>
        <dbReference type="ChEBI" id="CHEBI:17865"/>
        <dbReference type="ChEBI" id="CHEBI:29985"/>
        <dbReference type="ChEBI" id="CHEBI:57427"/>
        <dbReference type="EC" id="2.6.1.42"/>
    </reaction>
</comment>
<dbReference type="UniPathway" id="UPA00048">
    <property type="reaction ID" value="UER00073"/>
</dbReference>
<dbReference type="NCBIfam" id="TIGR01122">
    <property type="entry name" value="ilvE_I"/>
    <property type="match status" value="1"/>
</dbReference>
<protein>
    <recommendedName>
        <fullName evidence="12">Branched-chain-amino-acid aminotransferase</fullName>
        <shortName evidence="12">BCAT</shortName>
        <ecNumber evidence="12">2.6.1.42</ecNumber>
    </recommendedName>
</protein>
<dbReference type="InterPro" id="IPR043131">
    <property type="entry name" value="BCAT-like_N"/>
</dbReference>
<sequence length="307" mass="33627">MPIEKSKFIWMNGEMVGWDEANVHVLTHGLHYGSGVFEGIRAYQTPNGPAVFRLNDHVNRLFESAHIFMIDIPFSTETITEAIKAIVRENNLEECYIRPIVYLGYGEMGLNPLTCKADVSVAAWKWGTYLGEDGVTKGIRLKVSSWVRHNPNSLPPAAKGTGMYMNSSLAKVEAVKAGYDEAILLSPQGYVSECTGENVFVVRKGRVFTPPTSAGALEGITQSTVSALAQELGYKVEVENILRSDLYTAQEIFVCGTAAEVTPAVSVDDRMVGDGKPGVFTKAIQAAYYAAVHGENDRHPEWLDYVG</sequence>
<dbReference type="Proteomes" id="UP000032360">
    <property type="component" value="Unassembled WGS sequence"/>
</dbReference>
<dbReference type="OrthoDB" id="9804984at2"/>
<keyword evidence="8 12" id="KW-0663">Pyridoxal phosphate</keyword>
<dbReference type="AlphaFoldDB" id="A0A0D8HK79"/>
<evidence type="ECO:0000256" key="9">
    <source>
        <dbReference type="ARBA" id="ARBA00048212"/>
    </source>
</evidence>
<dbReference type="PATRIC" id="fig|1280514.3.peg.1084"/>
<dbReference type="GO" id="GO:0052655">
    <property type="term" value="F:L-valine-2-oxoglutarate transaminase activity"/>
    <property type="evidence" value="ECO:0007669"/>
    <property type="project" value="RHEA"/>
</dbReference>
<accession>A0A0D8HK79</accession>
<evidence type="ECO:0000256" key="4">
    <source>
        <dbReference type="ARBA" id="ARBA00005072"/>
    </source>
</evidence>
<proteinExistence type="inferred from homology"/>
<dbReference type="UniPathway" id="UPA00047">
    <property type="reaction ID" value="UER00058"/>
</dbReference>
<dbReference type="PANTHER" id="PTHR42743">
    <property type="entry name" value="AMINO-ACID AMINOTRANSFERASE"/>
    <property type="match status" value="1"/>
</dbReference>
<dbReference type="Pfam" id="PF01063">
    <property type="entry name" value="Aminotran_4"/>
    <property type="match status" value="1"/>
</dbReference>
<dbReference type="InterPro" id="IPR050571">
    <property type="entry name" value="Class-IV_PLP-Dep_Aminotrnsfr"/>
</dbReference>
<keyword evidence="14" id="KW-1185">Reference proteome</keyword>
<dbReference type="GO" id="GO:0052654">
    <property type="term" value="F:L-leucine-2-oxoglutarate transaminase activity"/>
    <property type="evidence" value="ECO:0007669"/>
    <property type="project" value="RHEA"/>
</dbReference>
<organism evidence="13 14">
    <name type="scientific">Acidithrix ferrooxidans</name>
    <dbReference type="NCBI Taxonomy" id="1280514"/>
    <lineage>
        <taxon>Bacteria</taxon>
        <taxon>Bacillati</taxon>
        <taxon>Actinomycetota</taxon>
        <taxon>Acidimicrobiia</taxon>
        <taxon>Acidimicrobiales</taxon>
        <taxon>Acidimicrobiaceae</taxon>
        <taxon>Acidithrix</taxon>
    </lineage>
</organism>
<dbReference type="InterPro" id="IPR001544">
    <property type="entry name" value="Aminotrans_IV"/>
</dbReference>
<keyword evidence="12" id="KW-0100">Branched-chain amino acid biosynthesis</keyword>
<dbReference type="GO" id="GO:0052656">
    <property type="term" value="F:L-isoleucine-2-oxoglutarate transaminase activity"/>
    <property type="evidence" value="ECO:0007669"/>
    <property type="project" value="RHEA"/>
</dbReference>
<dbReference type="EC" id="2.6.1.42" evidence="12"/>
<evidence type="ECO:0000313" key="13">
    <source>
        <dbReference type="EMBL" id="KJF18289.1"/>
    </source>
</evidence>
<dbReference type="NCBIfam" id="NF005146">
    <property type="entry name" value="PRK06606.1"/>
    <property type="match status" value="1"/>
</dbReference>
<dbReference type="Gene3D" id="3.20.10.10">
    <property type="entry name" value="D-amino Acid Aminotransferase, subunit A, domain 2"/>
    <property type="match status" value="1"/>
</dbReference>
<dbReference type="STRING" id="1280514.AXFE_08240"/>
<evidence type="ECO:0000256" key="12">
    <source>
        <dbReference type="RuleBase" id="RU364094"/>
    </source>
</evidence>
<dbReference type="SUPFAM" id="SSF56752">
    <property type="entry name" value="D-aminoacid aminotransferase-like PLP-dependent enzymes"/>
    <property type="match status" value="1"/>
</dbReference>
<comment type="pathway">
    <text evidence="3 12">Amino-acid biosynthesis; L-valine biosynthesis; L-valine from pyruvate: step 4/4.</text>
</comment>
<comment type="function">
    <text evidence="12">Acts on leucine, isoleucine and valine.</text>
</comment>
<evidence type="ECO:0000256" key="1">
    <source>
        <dbReference type="ARBA" id="ARBA00001933"/>
    </source>
</evidence>
<reference evidence="13 14" key="1">
    <citation type="submission" date="2015-01" db="EMBL/GenBank/DDBJ databases">
        <title>Draft genome of the acidophilic iron oxidizer Acidithrix ferrooxidans strain Py-F3.</title>
        <authorList>
            <person name="Poehlein A."/>
            <person name="Eisen S."/>
            <person name="Schloemann M."/>
            <person name="Johnson B.D."/>
            <person name="Daniel R."/>
            <person name="Muehling M."/>
        </authorList>
    </citation>
    <scope>NUCLEOTIDE SEQUENCE [LARGE SCALE GENOMIC DNA]</scope>
    <source>
        <strain evidence="13 14">Py-F3</strain>
    </source>
</reference>
<dbReference type="GO" id="GO:0009097">
    <property type="term" value="P:isoleucine biosynthetic process"/>
    <property type="evidence" value="ECO:0007669"/>
    <property type="project" value="UniProtKB-UniPathway"/>
</dbReference>
<evidence type="ECO:0000256" key="8">
    <source>
        <dbReference type="ARBA" id="ARBA00022898"/>
    </source>
</evidence>